<evidence type="ECO:0000259" key="1">
    <source>
        <dbReference type="PROSITE" id="PS50206"/>
    </source>
</evidence>
<organism evidence="2 3">
    <name type="scientific">Bizionia paragorgiae</name>
    <dbReference type="NCBI Taxonomy" id="283786"/>
    <lineage>
        <taxon>Bacteria</taxon>
        <taxon>Pseudomonadati</taxon>
        <taxon>Bacteroidota</taxon>
        <taxon>Flavobacteriia</taxon>
        <taxon>Flavobacteriales</taxon>
        <taxon>Flavobacteriaceae</taxon>
        <taxon>Bizionia</taxon>
    </lineage>
</organism>
<dbReference type="Proteomes" id="UP000198846">
    <property type="component" value="Unassembled WGS sequence"/>
</dbReference>
<keyword evidence="3" id="KW-1185">Reference proteome</keyword>
<dbReference type="CDD" id="cd00158">
    <property type="entry name" value="RHOD"/>
    <property type="match status" value="1"/>
</dbReference>
<protein>
    <submittedName>
        <fullName evidence="2">Rhodanese-related sulfurtransferase</fullName>
    </submittedName>
</protein>
<dbReference type="OrthoDB" id="598065at2"/>
<dbReference type="PROSITE" id="PS50206">
    <property type="entry name" value="RHODANESE_3"/>
    <property type="match status" value="1"/>
</dbReference>
<dbReference type="SUPFAM" id="SSF52821">
    <property type="entry name" value="Rhodanese/Cell cycle control phosphatase"/>
    <property type="match status" value="1"/>
</dbReference>
<feature type="domain" description="Rhodanese" evidence="1">
    <location>
        <begin position="45"/>
        <end position="136"/>
    </location>
</feature>
<dbReference type="GO" id="GO:0016740">
    <property type="term" value="F:transferase activity"/>
    <property type="evidence" value="ECO:0007669"/>
    <property type="project" value="UniProtKB-KW"/>
</dbReference>
<dbReference type="PANTHER" id="PTHR45431">
    <property type="entry name" value="RHODANESE-LIKE DOMAIN-CONTAINING PROTEIN 15, CHLOROPLASTIC"/>
    <property type="match status" value="1"/>
</dbReference>
<gene>
    <name evidence="2" type="ORF">SAMN04487990_11140</name>
</gene>
<dbReference type="RefSeq" id="WP_092134450.1">
    <property type="nucleotide sequence ID" value="NZ_FNQK01000011.1"/>
</dbReference>
<keyword evidence="2" id="KW-0808">Transferase</keyword>
<accession>A0A1H4ALT7</accession>
<evidence type="ECO:0000313" key="2">
    <source>
        <dbReference type="EMBL" id="SEA36622.1"/>
    </source>
</evidence>
<dbReference type="AlphaFoldDB" id="A0A1H4ALT7"/>
<dbReference type="Gene3D" id="3.40.250.10">
    <property type="entry name" value="Rhodanese-like domain"/>
    <property type="match status" value="1"/>
</dbReference>
<dbReference type="InterPro" id="IPR052367">
    <property type="entry name" value="Thiosulfate_ST/Rhodanese-like"/>
</dbReference>
<sequence length="171" mass="19666">MKNKIIYLLLGLSSISFSQESLSDVLNTYNSHSVPYITVHELAESETSALIMDAREFEEYAVSHLKDAIHIGYKEFNIANIHQKITNKNQEVVVYCSLGVRSEKIAEKLKKSGYTNVRNLYGGIFEWKNNNYDVYNRTHQTTDSIHAYSKSWSRYLKAGIKVYGTLQNENE</sequence>
<dbReference type="EMBL" id="FNQK01000011">
    <property type="protein sequence ID" value="SEA36622.1"/>
    <property type="molecule type" value="Genomic_DNA"/>
</dbReference>
<dbReference type="PANTHER" id="PTHR45431:SF3">
    <property type="entry name" value="RHODANESE-LIKE DOMAIN-CONTAINING PROTEIN 15, CHLOROPLASTIC"/>
    <property type="match status" value="1"/>
</dbReference>
<proteinExistence type="predicted"/>
<reference evidence="2 3" key="1">
    <citation type="submission" date="2016-10" db="EMBL/GenBank/DDBJ databases">
        <authorList>
            <person name="de Groot N.N."/>
        </authorList>
    </citation>
    <scope>NUCLEOTIDE SEQUENCE [LARGE SCALE GENOMIC DNA]</scope>
    <source>
        <strain evidence="2 3">DSM 23842</strain>
    </source>
</reference>
<evidence type="ECO:0000313" key="3">
    <source>
        <dbReference type="Proteomes" id="UP000198846"/>
    </source>
</evidence>
<dbReference type="InterPro" id="IPR001763">
    <property type="entry name" value="Rhodanese-like_dom"/>
</dbReference>
<dbReference type="Pfam" id="PF00581">
    <property type="entry name" value="Rhodanese"/>
    <property type="match status" value="1"/>
</dbReference>
<dbReference type="InterPro" id="IPR036873">
    <property type="entry name" value="Rhodanese-like_dom_sf"/>
</dbReference>
<name>A0A1H4ALT7_BIZPA</name>
<dbReference type="STRING" id="283786.SAMN04487990_11140"/>
<dbReference type="SMART" id="SM00450">
    <property type="entry name" value="RHOD"/>
    <property type="match status" value="1"/>
</dbReference>
<dbReference type="NCBIfam" id="NF045521">
    <property type="entry name" value="rhoda_near_glyco"/>
    <property type="match status" value="1"/>
</dbReference>